<feature type="transmembrane region" description="Helical" evidence="7">
    <location>
        <begin position="529"/>
        <end position="551"/>
    </location>
</feature>
<keyword evidence="5 7" id="KW-1133">Transmembrane helix</keyword>
<dbReference type="OrthoDB" id="72851at2759"/>
<evidence type="ECO:0000256" key="4">
    <source>
        <dbReference type="ARBA" id="ARBA00022692"/>
    </source>
</evidence>
<organism evidence="8 9">
    <name type="scientific">Exophiala sideris</name>
    <dbReference type="NCBI Taxonomy" id="1016849"/>
    <lineage>
        <taxon>Eukaryota</taxon>
        <taxon>Fungi</taxon>
        <taxon>Dikarya</taxon>
        <taxon>Ascomycota</taxon>
        <taxon>Pezizomycotina</taxon>
        <taxon>Eurotiomycetes</taxon>
        <taxon>Chaetothyriomycetidae</taxon>
        <taxon>Chaetothyriales</taxon>
        <taxon>Herpotrichiellaceae</taxon>
        <taxon>Exophiala</taxon>
    </lineage>
</organism>
<evidence type="ECO:0000256" key="2">
    <source>
        <dbReference type="ARBA" id="ARBA00022676"/>
    </source>
</evidence>
<dbReference type="EMBL" id="KN846953">
    <property type="protein sequence ID" value="KIV80277.1"/>
    <property type="molecule type" value="Genomic_DNA"/>
</dbReference>
<evidence type="ECO:0000313" key="9">
    <source>
        <dbReference type="Proteomes" id="UP000053599"/>
    </source>
</evidence>
<dbReference type="Gene3D" id="3.90.550.10">
    <property type="entry name" value="Spore Coat Polysaccharide Biosynthesis Protein SpsA, Chain A"/>
    <property type="match status" value="1"/>
</dbReference>
<accession>A0A0D1YB80</accession>
<dbReference type="PANTHER" id="PTHR43867">
    <property type="entry name" value="CELLULOSE SYNTHASE CATALYTIC SUBUNIT A [UDP-FORMING]"/>
    <property type="match status" value="1"/>
</dbReference>
<dbReference type="STRING" id="1016849.A0A0D1YB80"/>
<dbReference type="InterPro" id="IPR029044">
    <property type="entry name" value="Nucleotide-diphossugar_trans"/>
</dbReference>
<dbReference type="CDD" id="cd06421">
    <property type="entry name" value="CESA_CelA_like"/>
    <property type="match status" value="1"/>
</dbReference>
<dbReference type="AlphaFoldDB" id="A0A0D1YB80"/>
<protein>
    <recommendedName>
        <fullName evidence="10">Glycosyltransferase 2-like domain-containing protein</fullName>
    </recommendedName>
</protein>
<feature type="transmembrane region" description="Helical" evidence="7">
    <location>
        <begin position="557"/>
        <end position="580"/>
    </location>
</feature>
<reference evidence="8 9" key="1">
    <citation type="submission" date="2015-01" db="EMBL/GenBank/DDBJ databases">
        <title>The Genome Sequence of Exophiala sideris CBS121828.</title>
        <authorList>
            <consortium name="The Broad Institute Genomics Platform"/>
            <person name="Cuomo C."/>
            <person name="de Hoog S."/>
            <person name="Gorbushina A."/>
            <person name="Stielow B."/>
            <person name="Teixiera M."/>
            <person name="Abouelleil A."/>
            <person name="Chapman S.B."/>
            <person name="Priest M."/>
            <person name="Young S.K."/>
            <person name="Wortman J."/>
            <person name="Nusbaum C."/>
            <person name="Birren B."/>
        </authorList>
    </citation>
    <scope>NUCLEOTIDE SEQUENCE [LARGE SCALE GENOMIC DNA]</scope>
    <source>
        <strain evidence="8 9">CBS 121828</strain>
    </source>
</reference>
<proteinExistence type="predicted"/>
<keyword evidence="6 7" id="KW-0472">Membrane</keyword>
<dbReference type="GO" id="GO:0016757">
    <property type="term" value="F:glycosyltransferase activity"/>
    <property type="evidence" value="ECO:0007669"/>
    <property type="project" value="UniProtKB-KW"/>
</dbReference>
<dbReference type="SUPFAM" id="SSF53448">
    <property type="entry name" value="Nucleotide-diphospho-sugar transferases"/>
    <property type="match status" value="1"/>
</dbReference>
<dbReference type="InterPro" id="IPR050321">
    <property type="entry name" value="Glycosyltr_2/OpgH_subfam"/>
</dbReference>
<keyword evidence="4 7" id="KW-0812">Transmembrane</keyword>
<gene>
    <name evidence="8" type="ORF">PV11_07790</name>
</gene>
<keyword evidence="2" id="KW-0328">Glycosyltransferase</keyword>
<evidence type="ECO:0000256" key="6">
    <source>
        <dbReference type="ARBA" id="ARBA00023136"/>
    </source>
</evidence>
<dbReference type="GO" id="GO:0016020">
    <property type="term" value="C:membrane"/>
    <property type="evidence" value="ECO:0007669"/>
    <property type="project" value="UniProtKB-SubCell"/>
</dbReference>
<dbReference type="PANTHER" id="PTHR43867:SF2">
    <property type="entry name" value="CELLULOSE SYNTHASE CATALYTIC SUBUNIT A [UDP-FORMING]"/>
    <property type="match status" value="1"/>
</dbReference>
<keyword evidence="3" id="KW-0808">Transferase</keyword>
<dbReference type="HOGENOM" id="CLU_016061_1_0_1"/>
<evidence type="ECO:0000313" key="8">
    <source>
        <dbReference type="EMBL" id="KIV80277.1"/>
    </source>
</evidence>
<evidence type="ECO:0000256" key="5">
    <source>
        <dbReference type="ARBA" id="ARBA00022989"/>
    </source>
</evidence>
<dbReference type="Pfam" id="PF13641">
    <property type="entry name" value="Glyco_tranf_2_3"/>
    <property type="match status" value="1"/>
</dbReference>
<sequence>MVKSLPGDRHFDVSSGDNLKVAVTKRFNHPSYEIVQLGNKPENPISLLSTALALAGLGNTVCFVKSLFDNAIEANKRGQDHLVPAWLFAASQLLENGATISDGLWRLLVNSIRRTTPRPTLRVLGHKVPTVDVFVTCCGEQNDIIIDTLKAACAMDYPISKFRVICADDGRNPRLKKACGELVNKYTNLVYYSRQKPDDGNHGYKAGNLNVTWKALGTPAEFLACFDADMIPEPGFLRALLPHALIDDKVGMVTCAQHHYNIPDNDPLYQSNITGTGADDGIRDSVDASWCPGSGFIIRKSAWKDIGEFPTFSITEDLITSWLLHGKGWKIVLVHEYLQWGLQPDCLTSHLKQRRRWWAGHVRDSFTLDFSFDKRLWGATLIQRIAMFHHCCRPYLYTVCKLLALILVLLALIIPGSVVPVADINGLNNVLRYVVCQQVFSMYADYKCIMSGMFWNMRRRQATNAWLGIHFTRDVLGSMMPKTWGGLRLGFEVSGTDAVPKKAIKERYLKHRPEGMWNRVSLVHHREGILYHGALVFVFVCAMILCVWTDYQFVSGIPYWLRIMAGVGFTGHFLIPYLPLHITPMEYMMFPPIMPTRRRCMVFEQPARLWRAAPEFKGIKWTRASWWLEIPHTLGRMWLLMTLAVLWLLTCDAAV</sequence>
<evidence type="ECO:0008006" key="10">
    <source>
        <dbReference type="Google" id="ProtNLM"/>
    </source>
</evidence>
<evidence type="ECO:0000256" key="1">
    <source>
        <dbReference type="ARBA" id="ARBA00004141"/>
    </source>
</evidence>
<feature type="transmembrane region" description="Helical" evidence="7">
    <location>
        <begin position="402"/>
        <end position="422"/>
    </location>
</feature>
<dbReference type="Proteomes" id="UP000053599">
    <property type="component" value="Unassembled WGS sequence"/>
</dbReference>
<evidence type="ECO:0000256" key="7">
    <source>
        <dbReference type="SAM" id="Phobius"/>
    </source>
</evidence>
<name>A0A0D1YB80_9EURO</name>
<comment type="subcellular location">
    <subcellularLocation>
        <location evidence="1">Membrane</location>
        <topology evidence="1">Multi-pass membrane protein</topology>
    </subcellularLocation>
</comment>
<evidence type="ECO:0000256" key="3">
    <source>
        <dbReference type="ARBA" id="ARBA00022679"/>
    </source>
</evidence>